<protein>
    <submittedName>
        <fullName evidence="1">Uncharacterized protein</fullName>
    </submittedName>
</protein>
<accession>A0A382VJY0</accession>
<organism evidence="1">
    <name type="scientific">marine metagenome</name>
    <dbReference type="NCBI Taxonomy" id="408172"/>
    <lineage>
        <taxon>unclassified sequences</taxon>
        <taxon>metagenomes</taxon>
        <taxon>ecological metagenomes</taxon>
    </lineage>
</organism>
<dbReference type="InterPro" id="IPR017850">
    <property type="entry name" value="Alkaline_phosphatase_core_sf"/>
</dbReference>
<sequence>SENFLPVLLGQRDTARQQLITGTKPTHLSVRNGYWKYIPSLGSGGFSTPRREQPVPKGPRGQLYNLTEDISEKKNLWLEEPGLVEEFEKQIAKQKTDGRTRPLMALFRKLLREAPLTTTQRLNPEGPSEKRFLYYDIGATGRALKGKDARRLRNLLLAGIDSTTHHDEKLHFAPDVLLRFHQGDHEAQVAVCFCCNKWAMYLDGETTSYTSFMQERTEVLAAVKKMFPKDNFIQGISEKLQ</sequence>
<dbReference type="EMBL" id="UINC01152170">
    <property type="protein sequence ID" value="SVD46208.1"/>
    <property type="molecule type" value="Genomic_DNA"/>
</dbReference>
<proteinExistence type="predicted"/>
<gene>
    <name evidence="1" type="ORF">METZ01_LOCUS399062</name>
</gene>
<dbReference type="AlphaFoldDB" id="A0A382VJY0"/>
<feature type="non-terminal residue" evidence="1">
    <location>
        <position position="1"/>
    </location>
</feature>
<dbReference type="Gene3D" id="3.30.1120.10">
    <property type="match status" value="1"/>
</dbReference>
<evidence type="ECO:0000313" key="1">
    <source>
        <dbReference type="EMBL" id="SVD46208.1"/>
    </source>
</evidence>
<reference evidence="1" key="1">
    <citation type="submission" date="2018-05" db="EMBL/GenBank/DDBJ databases">
        <authorList>
            <person name="Lanie J.A."/>
            <person name="Ng W.-L."/>
            <person name="Kazmierczak K.M."/>
            <person name="Andrzejewski T.M."/>
            <person name="Davidsen T.M."/>
            <person name="Wayne K.J."/>
            <person name="Tettelin H."/>
            <person name="Glass J.I."/>
            <person name="Rusch D."/>
            <person name="Podicherti R."/>
            <person name="Tsui H.-C.T."/>
            <person name="Winkler M.E."/>
        </authorList>
    </citation>
    <scope>NUCLEOTIDE SEQUENCE</scope>
</reference>
<name>A0A382VJY0_9ZZZZ</name>
<dbReference type="SUPFAM" id="SSF53649">
    <property type="entry name" value="Alkaline phosphatase-like"/>
    <property type="match status" value="1"/>
</dbReference>